<evidence type="ECO:0000313" key="2">
    <source>
        <dbReference type="Proteomes" id="UP000054937"/>
    </source>
</evidence>
<dbReference type="Proteomes" id="UP000054937">
    <property type="component" value="Unassembled WGS sequence"/>
</dbReference>
<evidence type="ECO:0008006" key="3">
    <source>
        <dbReference type="Google" id="ProtNLM"/>
    </source>
</evidence>
<protein>
    <recommendedName>
        <fullName evidence="3">Insulin-like growth factor binding protein, N-terminal</fullName>
    </recommendedName>
</protein>
<organism evidence="1 2">
    <name type="scientific">Pseudocohnilembus persalinus</name>
    <name type="common">Ciliate</name>
    <dbReference type="NCBI Taxonomy" id="266149"/>
    <lineage>
        <taxon>Eukaryota</taxon>
        <taxon>Sar</taxon>
        <taxon>Alveolata</taxon>
        <taxon>Ciliophora</taxon>
        <taxon>Intramacronucleata</taxon>
        <taxon>Oligohymenophorea</taxon>
        <taxon>Scuticociliatia</taxon>
        <taxon>Philasterida</taxon>
        <taxon>Pseudocohnilembidae</taxon>
        <taxon>Pseudocohnilembus</taxon>
    </lineage>
</organism>
<evidence type="ECO:0000313" key="1">
    <source>
        <dbReference type="EMBL" id="KRX09710.1"/>
    </source>
</evidence>
<accession>A0A0V0R5F7</accession>
<reference evidence="1 2" key="1">
    <citation type="journal article" date="2015" name="Sci. Rep.">
        <title>Genome of the facultative scuticociliatosis pathogen Pseudocohnilembus persalinus provides insight into its virulence through horizontal gene transfer.</title>
        <authorList>
            <person name="Xiong J."/>
            <person name="Wang G."/>
            <person name="Cheng J."/>
            <person name="Tian M."/>
            <person name="Pan X."/>
            <person name="Warren A."/>
            <person name="Jiang C."/>
            <person name="Yuan D."/>
            <person name="Miao W."/>
        </authorList>
    </citation>
    <scope>NUCLEOTIDE SEQUENCE [LARGE SCALE GENOMIC DNA]</scope>
    <source>
        <strain evidence="1">36N120E</strain>
    </source>
</reference>
<sequence length="111" mass="12894">MHRMQSCQYNKLCTPLNSINPYCMAVIQEPNDISCSQCTCNREPPYCLCYDQFVPVQGNDICCKNCDEGTYYSLVHDNCKNQIANNIVNYNCPENDTCQDCRYINPYLFKM</sequence>
<dbReference type="AlphaFoldDB" id="A0A0V0R5F7"/>
<dbReference type="EMBL" id="LDAU01000044">
    <property type="protein sequence ID" value="KRX09710.1"/>
    <property type="molecule type" value="Genomic_DNA"/>
</dbReference>
<comment type="caution">
    <text evidence="1">The sequence shown here is derived from an EMBL/GenBank/DDBJ whole genome shotgun (WGS) entry which is preliminary data.</text>
</comment>
<gene>
    <name evidence="1" type="ORF">PPERSA_02582</name>
</gene>
<proteinExistence type="predicted"/>
<dbReference type="OrthoDB" id="300641at2759"/>
<keyword evidence="2" id="KW-1185">Reference proteome</keyword>
<name>A0A0V0R5F7_PSEPJ</name>
<dbReference type="InParanoid" id="A0A0V0R5F7"/>